<sequence length="253" mass="27829">MEVRIPTNFELEFYSRSCLFAKYAVGLGEDQDYQSIMTNAQVAITGSREVLVTANGQYMVAMAVDLLARFCKHLALVIPGDIPFVIRTPIACSENLLDCLLDKAQEINPLIQLDIVSGHRKGLYDAALVIGQYERELGNTVYINSDGWLAYVDTDGNSFSWVNNNPNPIGAYTAACLGVAEIFKVIMSKLSKRNLFSTASSGSYVFSAFDYGFRTNRLINPVMTKVSLPRPIHLISMGAINSALLYTLCSVPS</sequence>
<proteinExistence type="predicted"/>
<gene>
    <name evidence="1" type="ORF">S06H3_15637</name>
</gene>
<accession>X1M0H9</accession>
<evidence type="ECO:0000313" key="1">
    <source>
        <dbReference type="EMBL" id="GAI11556.1"/>
    </source>
</evidence>
<dbReference type="AlphaFoldDB" id="X1M0H9"/>
<comment type="caution">
    <text evidence="1">The sequence shown here is derived from an EMBL/GenBank/DDBJ whole genome shotgun (WGS) entry which is preliminary data.</text>
</comment>
<organism evidence="1">
    <name type="scientific">marine sediment metagenome</name>
    <dbReference type="NCBI Taxonomy" id="412755"/>
    <lineage>
        <taxon>unclassified sequences</taxon>
        <taxon>metagenomes</taxon>
        <taxon>ecological metagenomes</taxon>
    </lineage>
</organism>
<feature type="non-terminal residue" evidence="1">
    <location>
        <position position="253"/>
    </location>
</feature>
<reference evidence="1" key="1">
    <citation type="journal article" date="2014" name="Front. Microbiol.">
        <title>High frequency of phylogenetically diverse reductive dehalogenase-homologous genes in deep subseafloor sedimentary metagenomes.</title>
        <authorList>
            <person name="Kawai M."/>
            <person name="Futagami T."/>
            <person name="Toyoda A."/>
            <person name="Takaki Y."/>
            <person name="Nishi S."/>
            <person name="Hori S."/>
            <person name="Arai W."/>
            <person name="Tsubouchi T."/>
            <person name="Morono Y."/>
            <person name="Uchiyama I."/>
            <person name="Ito T."/>
            <person name="Fujiyama A."/>
            <person name="Inagaki F."/>
            <person name="Takami H."/>
        </authorList>
    </citation>
    <scope>NUCLEOTIDE SEQUENCE</scope>
    <source>
        <strain evidence="1">Expedition CK06-06</strain>
    </source>
</reference>
<dbReference type="EMBL" id="BARV01007702">
    <property type="protein sequence ID" value="GAI11556.1"/>
    <property type="molecule type" value="Genomic_DNA"/>
</dbReference>
<name>X1M0H9_9ZZZZ</name>
<protein>
    <submittedName>
        <fullName evidence="1">Uncharacterized protein</fullName>
    </submittedName>
</protein>